<sequence length="77" mass="8943">MYSHPTKEQVRVYLAQRGQAHLPPPSPEEIRRRLDWRADPAPLPAALMYLPPALVWITFTWCCLPLMAFTLARNDQK</sequence>
<evidence type="ECO:0000313" key="3">
    <source>
        <dbReference type="Proteomes" id="UP000448575"/>
    </source>
</evidence>
<dbReference type="AlphaFoldDB" id="A0A6N9HDI4"/>
<keyword evidence="1" id="KW-0472">Membrane</keyword>
<protein>
    <submittedName>
        <fullName evidence="2">Uncharacterized protein</fullName>
    </submittedName>
</protein>
<keyword evidence="1" id="KW-1133">Transmembrane helix</keyword>
<comment type="caution">
    <text evidence="2">The sequence shown here is derived from an EMBL/GenBank/DDBJ whole genome shotgun (WGS) entry which is preliminary data.</text>
</comment>
<evidence type="ECO:0000313" key="2">
    <source>
        <dbReference type="EMBL" id="MYN01608.1"/>
    </source>
</evidence>
<organism evidence="2 3">
    <name type="scientific">Pseudoduganella guangdongensis</name>
    <dbReference type="NCBI Taxonomy" id="2692179"/>
    <lineage>
        <taxon>Bacteria</taxon>
        <taxon>Pseudomonadati</taxon>
        <taxon>Pseudomonadota</taxon>
        <taxon>Betaproteobacteria</taxon>
        <taxon>Burkholderiales</taxon>
        <taxon>Oxalobacteraceae</taxon>
        <taxon>Telluria group</taxon>
        <taxon>Pseudoduganella</taxon>
    </lineage>
</organism>
<feature type="transmembrane region" description="Helical" evidence="1">
    <location>
        <begin position="53"/>
        <end position="72"/>
    </location>
</feature>
<dbReference type="EMBL" id="WWCJ01000003">
    <property type="protein sequence ID" value="MYN01608.1"/>
    <property type="molecule type" value="Genomic_DNA"/>
</dbReference>
<dbReference type="Proteomes" id="UP000448575">
    <property type="component" value="Unassembled WGS sequence"/>
</dbReference>
<keyword evidence="3" id="KW-1185">Reference proteome</keyword>
<reference evidence="2 3" key="1">
    <citation type="submission" date="2019-12" db="EMBL/GenBank/DDBJ databases">
        <title>Novel species isolated from a subtropical stream in China.</title>
        <authorList>
            <person name="Lu H."/>
        </authorList>
    </citation>
    <scope>NUCLEOTIDE SEQUENCE [LARGE SCALE GENOMIC DNA]</scope>
    <source>
        <strain evidence="2 3">DS3</strain>
    </source>
</reference>
<accession>A0A6N9HDI4</accession>
<name>A0A6N9HDI4_9BURK</name>
<evidence type="ECO:0000256" key="1">
    <source>
        <dbReference type="SAM" id="Phobius"/>
    </source>
</evidence>
<gene>
    <name evidence="2" type="ORF">GTP41_05800</name>
</gene>
<dbReference type="RefSeq" id="WP_202419634.1">
    <property type="nucleotide sequence ID" value="NZ_WWCJ01000003.1"/>
</dbReference>
<proteinExistence type="predicted"/>
<keyword evidence="1" id="KW-0812">Transmembrane</keyword>